<dbReference type="Proteomes" id="UP000505077">
    <property type="component" value="Unassembled WGS sequence"/>
</dbReference>
<dbReference type="Gene3D" id="3.40.50.1450">
    <property type="entry name" value="HybD-like"/>
    <property type="match status" value="1"/>
</dbReference>
<evidence type="ECO:0000256" key="2">
    <source>
        <dbReference type="ARBA" id="ARBA00022670"/>
    </source>
</evidence>
<dbReference type="InterPro" id="IPR023430">
    <property type="entry name" value="Pept_HybD-like_dom_sf"/>
</dbReference>
<reference evidence="5 6" key="1">
    <citation type="journal article" date="2020" name="ISME J.">
        <title>Parallel Reductive Genome Evolution in Desulfovibrio Ectosymbionts Independently Acquired by Trichonympha Protists in the Termite Gut.</title>
        <authorList>
            <person name="Takeuchi M."/>
            <person name="Kuwahara H."/>
            <person name="Murakami T."/>
            <person name="Takahashi K."/>
            <person name="Kajitani R."/>
            <person name="Toyoda A."/>
            <person name="Itoh T."/>
            <person name="Ohkuma M."/>
            <person name="Hongoh Y."/>
        </authorList>
    </citation>
    <scope>NUCLEOTIDE SEQUENCE [LARGE SCALE GENOMIC DNA]</scope>
    <source>
        <strain evidence="5">ZnDsv-02</strain>
    </source>
</reference>
<dbReference type="PRINTS" id="PR00446">
    <property type="entry name" value="HYDRGNUPTAKE"/>
</dbReference>
<dbReference type="AlphaFoldDB" id="A0A6L2R7F3"/>
<keyword evidence="4" id="KW-0378">Hydrolase</keyword>
<organism evidence="5 6">
    <name type="scientific">Candidatus Desulfovibrio kirbyi</name>
    <dbReference type="NCBI Taxonomy" id="2696086"/>
    <lineage>
        <taxon>Bacteria</taxon>
        <taxon>Pseudomonadati</taxon>
        <taxon>Thermodesulfobacteriota</taxon>
        <taxon>Desulfovibrionia</taxon>
        <taxon>Desulfovibrionales</taxon>
        <taxon>Desulfovibrionaceae</taxon>
        <taxon>Desulfovibrio</taxon>
    </lineage>
</organism>
<dbReference type="InterPro" id="IPR000671">
    <property type="entry name" value="Peptidase_A31"/>
</dbReference>
<comment type="similarity">
    <text evidence="1">Belongs to the peptidase A31 family.</text>
</comment>
<protein>
    <submittedName>
        <fullName evidence="5">Hydrogenase maturation protease</fullName>
    </submittedName>
</protein>
<comment type="caution">
    <text evidence="5">The sequence shown here is derived from an EMBL/GenBank/DDBJ whole genome shotgun (WGS) entry which is preliminary data.</text>
</comment>
<evidence type="ECO:0000256" key="4">
    <source>
        <dbReference type="ARBA" id="ARBA00022801"/>
    </source>
</evidence>
<keyword evidence="3" id="KW-0064">Aspartyl protease</keyword>
<dbReference type="GO" id="GO:0016485">
    <property type="term" value="P:protein processing"/>
    <property type="evidence" value="ECO:0007669"/>
    <property type="project" value="TreeGrafter"/>
</dbReference>
<evidence type="ECO:0000256" key="3">
    <source>
        <dbReference type="ARBA" id="ARBA00022750"/>
    </source>
</evidence>
<evidence type="ECO:0000313" key="5">
    <source>
        <dbReference type="EMBL" id="GFH63469.1"/>
    </source>
</evidence>
<name>A0A6L2R7F3_9BACT</name>
<dbReference type="PANTHER" id="PTHR30302:SF1">
    <property type="entry name" value="HYDROGENASE 2 MATURATION PROTEASE"/>
    <property type="match status" value="1"/>
</dbReference>
<dbReference type="NCBIfam" id="TIGR00072">
    <property type="entry name" value="hydrog_prot"/>
    <property type="match status" value="1"/>
</dbReference>
<dbReference type="SUPFAM" id="SSF53163">
    <property type="entry name" value="HybD-like"/>
    <property type="match status" value="1"/>
</dbReference>
<dbReference type="EMBL" id="BLLL01000028">
    <property type="protein sequence ID" value="GFH63469.1"/>
    <property type="molecule type" value="Genomic_DNA"/>
</dbReference>
<feature type="non-terminal residue" evidence="5">
    <location>
        <position position="57"/>
    </location>
</feature>
<dbReference type="GO" id="GO:0008047">
    <property type="term" value="F:enzyme activator activity"/>
    <property type="evidence" value="ECO:0007669"/>
    <property type="project" value="InterPro"/>
</dbReference>
<evidence type="ECO:0000256" key="1">
    <source>
        <dbReference type="ARBA" id="ARBA00006814"/>
    </source>
</evidence>
<dbReference type="Pfam" id="PF01750">
    <property type="entry name" value="HycI"/>
    <property type="match status" value="1"/>
</dbReference>
<evidence type="ECO:0000313" key="6">
    <source>
        <dbReference type="Proteomes" id="UP000505077"/>
    </source>
</evidence>
<gene>
    <name evidence="5" type="primary">hyaD</name>
    <name evidence="5" type="ORF">ZNDK_1240</name>
</gene>
<sequence>MSQKNVLILGVGNILLTDEGFGVRAVEYLQSRYQWPASVRLMDGGTSGVLLMPQILE</sequence>
<proteinExistence type="inferred from homology"/>
<dbReference type="PANTHER" id="PTHR30302">
    <property type="entry name" value="HYDROGENASE 1 MATURATION PROTEASE"/>
    <property type="match status" value="1"/>
</dbReference>
<dbReference type="GO" id="GO:0004190">
    <property type="term" value="F:aspartic-type endopeptidase activity"/>
    <property type="evidence" value="ECO:0007669"/>
    <property type="project" value="UniProtKB-KW"/>
</dbReference>
<keyword evidence="2 5" id="KW-0645">Protease</keyword>
<accession>A0A6L2R7F3</accession>